<feature type="region of interest" description="Disordered" evidence="1">
    <location>
        <begin position="66"/>
        <end position="97"/>
    </location>
</feature>
<reference evidence="2 3" key="1">
    <citation type="submission" date="2015-07" db="EMBL/GenBank/DDBJ databases">
        <title>The genome of Habropoda laboriosa.</title>
        <authorList>
            <person name="Pan H."/>
            <person name="Kapheim K."/>
        </authorList>
    </citation>
    <scope>NUCLEOTIDE SEQUENCE [LARGE SCALE GENOMIC DNA]</scope>
    <source>
        <strain evidence="2">0110345459</strain>
    </source>
</reference>
<proteinExistence type="predicted"/>
<dbReference type="AlphaFoldDB" id="A0A0L7QTQ7"/>
<sequence length="115" mass="12975">MSAGSKKVSKKIKRTTEKDKRMAQLEKEISRLENENSKLKRDSIGYESRLAAFDGTSRFVNRELQPVANKRASLKSKNDFGSATQAKSSKEDDASCKKKFRAKLMNISKKTDGKK</sequence>
<organism evidence="2 3">
    <name type="scientific">Habropoda laboriosa</name>
    <dbReference type="NCBI Taxonomy" id="597456"/>
    <lineage>
        <taxon>Eukaryota</taxon>
        <taxon>Metazoa</taxon>
        <taxon>Ecdysozoa</taxon>
        <taxon>Arthropoda</taxon>
        <taxon>Hexapoda</taxon>
        <taxon>Insecta</taxon>
        <taxon>Pterygota</taxon>
        <taxon>Neoptera</taxon>
        <taxon>Endopterygota</taxon>
        <taxon>Hymenoptera</taxon>
        <taxon>Apocrita</taxon>
        <taxon>Aculeata</taxon>
        <taxon>Apoidea</taxon>
        <taxon>Anthophila</taxon>
        <taxon>Apidae</taxon>
        <taxon>Habropoda</taxon>
    </lineage>
</organism>
<dbReference type="EMBL" id="KQ414743">
    <property type="protein sequence ID" value="KOC61934.1"/>
    <property type="molecule type" value="Genomic_DNA"/>
</dbReference>
<gene>
    <name evidence="2" type="ORF">WH47_06061</name>
</gene>
<feature type="region of interest" description="Disordered" evidence="1">
    <location>
        <begin position="1"/>
        <end position="21"/>
    </location>
</feature>
<keyword evidence="3" id="KW-1185">Reference proteome</keyword>
<accession>A0A0L7QTQ7</accession>
<dbReference type="Proteomes" id="UP000053825">
    <property type="component" value="Unassembled WGS sequence"/>
</dbReference>
<evidence type="ECO:0000256" key="1">
    <source>
        <dbReference type="SAM" id="MobiDB-lite"/>
    </source>
</evidence>
<name>A0A0L7QTQ7_9HYME</name>
<protein>
    <submittedName>
        <fullName evidence="2">Uncharacterized protein</fullName>
    </submittedName>
</protein>
<evidence type="ECO:0000313" key="3">
    <source>
        <dbReference type="Proteomes" id="UP000053825"/>
    </source>
</evidence>
<evidence type="ECO:0000313" key="2">
    <source>
        <dbReference type="EMBL" id="KOC61934.1"/>
    </source>
</evidence>